<evidence type="ECO:0000313" key="11">
    <source>
        <dbReference type="Proteomes" id="UP001443914"/>
    </source>
</evidence>
<feature type="domain" description="HTH myb-type" evidence="9">
    <location>
        <begin position="82"/>
        <end position="133"/>
    </location>
</feature>
<dbReference type="Pfam" id="PF00249">
    <property type="entry name" value="Myb_DNA-binding"/>
    <property type="match status" value="2"/>
</dbReference>
<keyword evidence="3" id="KW-0805">Transcription regulation</keyword>
<dbReference type="AlphaFoldDB" id="A0AAW1MSI4"/>
<evidence type="ECO:0000256" key="5">
    <source>
        <dbReference type="ARBA" id="ARBA00023163"/>
    </source>
</evidence>
<evidence type="ECO:0000313" key="10">
    <source>
        <dbReference type="EMBL" id="KAK9749186.1"/>
    </source>
</evidence>
<dbReference type="Proteomes" id="UP001443914">
    <property type="component" value="Unassembled WGS sequence"/>
</dbReference>
<dbReference type="PROSITE" id="PS50090">
    <property type="entry name" value="MYB_LIKE"/>
    <property type="match status" value="2"/>
</dbReference>
<dbReference type="Gene3D" id="1.10.10.60">
    <property type="entry name" value="Homeodomain-like"/>
    <property type="match status" value="2"/>
</dbReference>
<evidence type="ECO:0000259" key="8">
    <source>
        <dbReference type="PROSITE" id="PS50090"/>
    </source>
</evidence>
<keyword evidence="5" id="KW-0804">Transcription</keyword>
<evidence type="ECO:0000256" key="3">
    <source>
        <dbReference type="ARBA" id="ARBA00023015"/>
    </source>
</evidence>
<feature type="domain" description="Myb-like" evidence="8">
    <location>
        <begin position="84"/>
        <end position="129"/>
    </location>
</feature>
<evidence type="ECO:0000259" key="9">
    <source>
        <dbReference type="PROSITE" id="PS51294"/>
    </source>
</evidence>
<feature type="domain" description="HTH myb-type" evidence="9">
    <location>
        <begin position="28"/>
        <end position="81"/>
    </location>
</feature>
<organism evidence="10 11">
    <name type="scientific">Saponaria officinalis</name>
    <name type="common">Common soapwort</name>
    <name type="synonym">Lychnis saponaria</name>
    <dbReference type="NCBI Taxonomy" id="3572"/>
    <lineage>
        <taxon>Eukaryota</taxon>
        <taxon>Viridiplantae</taxon>
        <taxon>Streptophyta</taxon>
        <taxon>Embryophyta</taxon>
        <taxon>Tracheophyta</taxon>
        <taxon>Spermatophyta</taxon>
        <taxon>Magnoliopsida</taxon>
        <taxon>eudicotyledons</taxon>
        <taxon>Gunneridae</taxon>
        <taxon>Pentapetalae</taxon>
        <taxon>Caryophyllales</taxon>
        <taxon>Caryophyllaceae</taxon>
        <taxon>Caryophylleae</taxon>
        <taxon>Saponaria</taxon>
    </lineage>
</organism>
<keyword evidence="2" id="KW-0677">Repeat</keyword>
<dbReference type="FunFam" id="1.10.10.60:FF:000351">
    <property type="entry name" value="Transcription factor GAMYB"/>
    <property type="match status" value="1"/>
</dbReference>
<dbReference type="InterPro" id="IPR017930">
    <property type="entry name" value="Myb_dom"/>
</dbReference>
<keyword evidence="11" id="KW-1185">Reference proteome</keyword>
<gene>
    <name evidence="10" type="ORF">RND81_02G107900</name>
</gene>
<comment type="caution">
    <text evidence="10">The sequence shown here is derived from an EMBL/GenBank/DDBJ whole genome shotgun (WGS) entry which is preliminary data.</text>
</comment>
<evidence type="ECO:0000256" key="7">
    <source>
        <dbReference type="SAM" id="MobiDB-lite"/>
    </source>
</evidence>
<feature type="compositionally biased region" description="Low complexity" evidence="7">
    <location>
        <begin position="164"/>
        <end position="185"/>
    </location>
</feature>
<evidence type="ECO:0000256" key="1">
    <source>
        <dbReference type="ARBA" id="ARBA00004123"/>
    </source>
</evidence>
<evidence type="ECO:0000256" key="4">
    <source>
        <dbReference type="ARBA" id="ARBA00023125"/>
    </source>
</evidence>
<dbReference type="InterPro" id="IPR053106">
    <property type="entry name" value="Plant_Male-Germline_Reg_TFs"/>
</dbReference>
<evidence type="ECO:0000256" key="6">
    <source>
        <dbReference type="ARBA" id="ARBA00023242"/>
    </source>
</evidence>
<protein>
    <submittedName>
        <fullName evidence="10">Uncharacterized protein</fullName>
    </submittedName>
</protein>
<feature type="region of interest" description="Disordered" evidence="7">
    <location>
        <begin position="159"/>
        <end position="199"/>
    </location>
</feature>
<dbReference type="PANTHER" id="PTHR47996">
    <property type="entry name" value="TRANSCRIPTION FACTOR DUO1"/>
    <property type="match status" value="1"/>
</dbReference>
<keyword evidence="4" id="KW-0238">DNA-binding</keyword>
<sequence length="294" mass="33463">MEEISNSNGKNYCCGKNRISITNDGELIKKGPWNSEEDQVLINHVEKYGPSNWSSIRSKGLLHRTGKSCRLRWVNKLRPDLKSRCKFTAEEERMVIELQSEIGNKWATIATHLKGRTDNDVKNFWSSRQKRLARVFRSNFPQFHKRFKSSTRNPSIFIEEKTSSKPQSSTSSSHTGTTSATIQTTAFPDISNPECPTSEANNEINLRQIPLDEYLISNELHLDTSFLLTFGYSDEPLLSDDGLQPLSCFRAETWDAKTAKGTIDDNLVTPDSFFDDFPADVFDQIESLPSPSRW</sequence>
<reference evidence="10" key="1">
    <citation type="submission" date="2024-03" db="EMBL/GenBank/DDBJ databases">
        <title>WGS assembly of Saponaria officinalis var. Norfolk2.</title>
        <authorList>
            <person name="Jenkins J."/>
            <person name="Shu S."/>
            <person name="Grimwood J."/>
            <person name="Barry K."/>
            <person name="Goodstein D."/>
            <person name="Schmutz J."/>
            <person name="Leebens-Mack J."/>
            <person name="Osbourn A."/>
        </authorList>
    </citation>
    <scope>NUCLEOTIDE SEQUENCE [LARGE SCALE GENOMIC DNA]</scope>
    <source>
        <strain evidence="10">JIC</strain>
    </source>
</reference>
<comment type="subcellular location">
    <subcellularLocation>
        <location evidence="1">Nucleus</location>
    </subcellularLocation>
</comment>
<dbReference type="CDD" id="cd00167">
    <property type="entry name" value="SANT"/>
    <property type="match status" value="2"/>
</dbReference>
<dbReference type="PROSITE" id="PS51294">
    <property type="entry name" value="HTH_MYB"/>
    <property type="match status" value="2"/>
</dbReference>
<accession>A0AAW1MSI4</accession>
<feature type="domain" description="Myb-like" evidence="8">
    <location>
        <begin position="25"/>
        <end position="77"/>
    </location>
</feature>
<dbReference type="InterPro" id="IPR009057">
    <property type="entry name" value="Homeodomain-like_sf"/>
</dbReference>
<name>A0AAW1MSI4_SAPOF</name>
<evidence type="ECO:0000256" key="2">
    <source>
        <dbReference type="ARBA" id="ARBA00022737"/>
    </source>
</evidence>
<dbReference type="EMBL" id="JBDFQZ010000002">
    <property type="protein sequence ID" value="KAK9749186.1"/>
    <property type="molecule type" value="Genomic_DNA"/>
</dbReference>
<dbReference type="SUPFAM" id="SSF46689">
    <property type="entry name" value="Homeodomain-like"/>
    <property type="match status" value="1"/>
</dbReference>
<dbReference type="FunFam" id="1.10.10.60:FF:000060">
    <property type="entry name" value="MYB transcription factor"/>
    <property type="match status" value="1"/>
</dbReference>
<dbReference type="GO" id="GO:0005634">
    <property type="term" value="C:nucleus"/>
    <property type="evidence" value="ECO:0007669"/>
    <property type="project" value="UniProtKB-SubCell"/>
</dbReference>
<proteinExistence type="predicted"/>
<dbReference type="PANTHER" id="PTHR47996:SF3">
    <property type="entry name" value="TRANSCRIPTION FACTOR DUO1"/>
    <property type="match status" value="1"/>
</dbReference>
<keyword evidence="6" id="KW-0539">Nucleus</keyword>
<dbReference type="GO" id="GO:0003677">
    <property type="term" value="F:DNA binding"/>
    <property type="evidence" value="ECO:0007669"/>
    <property type="project" value="UniProtKB-KW"/>
</dbReference>
<dbReference type="SMART" id="SM00717">
    <property type="entry name" value="SANT"/>
    <property type="match status" value="2"/>
</dbReference>
<dbReference type="InterPro" id="IPR001005">
    <property type="entry name" value="SANT/Myb"/>
</dbReference>